<gene>
    <name evidence="10" type="ORF">ACFSCW_02525</name>
</gene>
<comment type="cofactor">
    <cofactor evidence="1 6">
        <name>FAD</name>
        <dbReference type="ChEBI" id="CHEBI:57692"/>
    </cofactor>
</comment>
<accession>A0ABW4HZP0</accession>
<organism evidence="10 11">
    <name type="scientific">Sphingomonas tabacisoli</name>
    <dbReference type="NCBI Taxonomy" id="2249466"/>
    <lineage>
        <taxon>Bacteria</taxon>
        <taxon>Pseudomonadati</taxon>
        <taxon>Pseudomonadota</taxon>
        <taxon>Alphaproteobacteria</taxon>
        <taxon>Sphingomonadales</taxon>
        <taxon>Sphingomonadaceae</taxon>
        <taxon>Sphingomonas</taxon>
    </lineage>
</organism>
<evidence type="ECO:0000256" key="5">
    <source>
        <dbReference type="ARBA" id="ARBA00023002"/>
    </source>
</evidence>
<sequence length="396" mass="43619">MMDSFRADVREWLEAHCPPAMRQPVRGEQDIVWGGRKAQLSPDQKKWLDAMASRGWTVPDWPQAYGGGGLSPEETKILRQEMARMGCRNPLNSFGISMLGPALLKYGTEEQKLRFLPPIARGEIRWCQGYSEPNAGSDLAGLQTTAEDKGDHFLINGQKVWTSYADKADWIFCLVRTSKESKHNGISFLLFDMDSPGVSTKPILLISGYSPFCETFFDNVEVPKDQLVGELNKGWDVAKYLLGHEREMISGMGLGGGGLGSGGPAALAEEAKRVIGTDAEGRLADPLLRAQIALFEVRERAFRTMSEKFMDELKNGKAHPAQPSMMKYYGTELNKARYELVMAAGGSDALEWESDGSANGAKPRAWLRTKANSIEGGTSEIQLNIIAKRILELPGA</sequence>
<name>A0ABW4HZP0_9SPHN</name>
<dbReference type="Gene3D" id="1.10.540.10">
    <property type="entry name" value="Acyl-CoA dehydrogenase/oxidase, N-terminal domain"/>
    <property type="match status" value="1"/>
</dbReference>
<dbReference type="Pfam" id="PF02770">
    <property type="entry name" value="Acyl-CoA_dh_M"/>
    <property type="match status" value="1"/>
</dbReference>
<reference evidence="11" key="1">
    <citation type="journal article" date="2019" name="Int. J. Syst. Evol. Microbiol.">
        <title>The Global Catalogue of Microorganisms (GCM) 10K type strain sequencing project: providing services to taxonomists for standard genome sequencing and annotation.</title>
        <authorList>
            <consortium name="The Broad Institute Genomics Platform"/>
            <consortium name="The Broad Institute Genome Sequencing Center for Infectious Disease"/>
            <person name="Wu L."/>
            <person name="Ma J."/>
        </authorList>
    </citation>
    <scope>NUCLEOTIDE SEQUENCE [LARGE SCALE GENOMIC DNA]</scope>
    <source>
        <strain evidence="11">CGMCC 1.16275</strain>
    </source>
</reference>
<keyword evidence="3 6" id="KW-0285">Flavoprotein</keyword>
<evidence type="ECO:0000256" key="2">
    <source>
        <dbReference type="ARBA" id="ARBA00009347"/>
    </source>
</evidence>
<dbReference type="InterPro" id="IPR037069">
    <property type="entry name" value="AcylCoA_DH/ox_N_sf"/>
</dbReference>
<comment type="similarity">
    <text evidence="2 6">Belongs to the acyl-CoA dehydrogenase family.</text>
</comment>
<dbReference type="Proteomes" id="UP001597115">
    <property type="component" value="Unassembled WGS sequence"/>
</dbReference>
<evidence type="ECO:0000256" key="1">
    <source>
        <dbReference type="ARBA" id="ARBA00001974"/>
    </source>
</evidence>
<feature type="domain" description="Acyl-CoA dehydrogenase/oxidase N-terminal" evidence="9">
    <location>
        <begin position="4"/>
        <end position="123"/>
    </location>
</feature>
<dbReference type="InterPro" id="IPR036250">
    <property type="entry name" value="AcylCo_DH-like_C"/>
</dbReference>
<evidence type="ECO:0000313" key="10">
    <source>
        <dbReference type="EMBL" id="MFD1610672.1"/>
    </source>
</evidence>
<comment type="caution">
    <text evidence="10">The sequence shown here is derived from an EMBL/GenBank/DDBJ whole genome shotgun (WGS) entry which is preliminary data.</text>
</comment>
<evidence type="ECO:0000259" key="7">
    <source>
        <dbReference type="Pfam" id="PF00441"/>
    </source>
</evidence>
<dbReference type="EMBL" id="JBHUDY010000001">
    <property type="protein sequence ID" value="MFD1610672.1"/>
    <property type="molecule type" value="Genomic_DNA"/>
</dbReference>
<dbReference type="InterPro" id="IPR006091">
    <property type="entry name" value="Acyl-CoA_Oxase/DH_mid-dom"/>
</dbReference>
<dbReference type="PANTHER" id="PTHR43292:SF3">
    <property type="entry name" value="ACYL-COA DEHYDROGENASE FADE29"/>
    <property type="match status" value="1"/>
</dbReference>
<proteinExistence type="inferred from homology"/>
<evidence type="ECO:0000259" key="9">
    <source>
        <dbReference type="Pfam" id="PF02771"/>
    </source>
</evidence>
<dbReference type="InterPro" id="IPR052161">
    <property type="entry name" value="Mycobact_Acyl-CoA_DH"/>
</dbReference>
<dbReference type="SUPFAM" id="SSF56645">
    <property type="entry name" value="Acyl-CoA dehydrogenase NM domain-like"/>
    <property type="match status" value="1"/>
</dbReference>
<dbReference type="SUPFAM" id="SSF47203">
    <property type="entry name" value="Acyl-CoA dehydrogenase C-terminal domain-like"/>
    <property type="match status" value="1"/>
</dbReference>
<keyword evidence="4 6" id="KW-0274">FAD</keyword>
<feature type="domain" description="Acyl-CoA oxidase/dehydrogenase middle" evidence="8">
    <location>
        <begin position="127"/>
        <end position="220"/>
    </location>
</feature>
<keyword evidence="11" id="KW-1185">Reference proteome</keyword>
<dbReference type="RefSeq" id="WP_380886558.1">
    <property type="nucleotide sequence ID" value="NZ_JBHUDY010000001.1"/>
</dbReference>
<dbReference type="Gene3D" id="1.20.140.10">
    <property type="entry name" value="Butyryl-CoA Dehydrogenase, subunit A, domain 3"/>
    <property type="match status" value="1"/>
</dbReference>
<evidence type="ECO:0000259" key="8">
    <source>
        <dbReference type="Pfam" id="PF02770"/>
    </source>
</evidence>
<dbReference type="InterPro" id="IPR009100">
    <property type="entry name" value="AcylCoA_DH/oxidase_NM_dom_sf"/>
</dbReference>
<dbReference type="Pfam" id="PF00441">
    <property type="entry name" value="Acyl-CoA_dh_1"/>
    <property type="match status" value="1"/>
</dbReference>
<evidence type="ECO:0000256" key="3">
    <source>
        <dbReference type="ARBA" id="ARBA00022630"/>
    </source>
</evidence>
<dbReference type="InterPro" id="IPR009075">
    <property type="entry name" value="AcylCo_DH/oxidase_C"/>
</dbReference>
<feature type="domain" description="Acyl-CoA dehydrogenase/oxidase C-terminal" evidence="7">
    <location>
        <begin position="232"/>
        <end position="391"/>
    </location>
</feature>
<dbReference type="Pfam" id="PF02771">
    <property type="entry name" value="Acyl-CoA_dh_N"/>
    <property type="match status" value="1"/>
</dbReference>
<dbReference type="InterPro" id="IPR013786">
    <property type="entry name" value="AcylCoA_DH/ox_N"/>
</dbReference>
<evidence type="ECO:0000256" key="6">
    <source>
        <dbReference type="RuleBase" id="RU362125"/>
    </source>
</evidence>
<evidence type="ECO:0000313" key="11">
    <source>
        <dbReference type="Proteomes" id="UP001597115"/>
    </source>
</evidence>
<protein>
    <submittedName>
        <fullName evidence="10">Acyl-CoA dehydrogenase family protein</fullName>
    </submittedName>
</protein>
<dbReference type="Gene3D" id="2.40.110.10">
    <property type="entry name" value="Butyryl-CoA Dehydrogenase, subunit A, domain 2"/>
    <property type="match status" value="1"/>
</dbReference>
<dbReference type="PANTHER" id="PTHR43292">
    <property type="entry name" value="ACYL-COA DEHYDROGENASE"/>
    <property type="match status" value="1"/>
</dbReference>
<keyword evidence="5 6" id="KW-0560">Oxidoreductase</keyword>
<evidence type="ECO:0000256" key="4">
    <source>
        <dbReference type="ARBA" id="ARBA00022827"/>
    </source>
</evidence>
<dbReference type="InterPro" id="IPR046373">
    <property type="entry name" value="Acyl-CoA_Oxase/DH_mid-dom_sf"/>
</dbReference>